<name>A0ABP1QM90_9HEXA</name>
<protein>
    <submittedName>
        <fullName evidence="1">Uncharacterized protein</fullName>
    </submittedName>
</protein>
<accession>A0ABP1QM90</accession>
<evidence type="ECO:0000313" key="1">
    <source>
        <dbReference type="EMBL" id="CAL8106069.1"/>
    </source>
</evidence>
<sequence length="118" mass="13592">MLKDMKVAEIVEIDGVPGSSGTVPKPTHSWKCPTVDKELGNVSFEWNQPVTEGTRFNSIYKINRWEGGGNKAQKEMEIRKEDQVWNFSLHRAVQQKRADHHLSCARDNQSQYSYIFPK</sequence>
<gene>
    <name evidence="1" type="ORF">ODALV1_LOCUS12273</name>
</gene>
<evidence type="ECO:0000313" key="2">
    <source>
        <dbReference type="Proteomes" id="UP001642540"/>
    </source>
</evidence>
<comment type="caution">
    <text evidence="1">The sequence shown here is derived from an EMBL/GenBank/DDBJ whole genome shotgun (WGS) entry which is preliminary data.</text>
</comment>
<organism evidence="1 2">
    <name type="scientific">Orchesella dallaii</name>
    <dbReference type="NCBI Taxonomy" id="48710"/>
    <lineage>
        <taxon>Eukaryota</taxon>
        <taxon>Metazoa</taxon>
        <taxon>Ecdysozoa</taxon>
        <taxon>Arthropoda</taxon>
        <taxon>Hexapoda</taxon>
        <taxon>Collembola</taxon>
        <taxon>Entomobryomorpha</taxon>
        <taxon>Entomobryoidea</taxon>
        <taxon>Orchesellidae</taxon>
        <taxon>Orchesellinae</taxon>
        <taxon>Orchesella</taxon>
    </lineage>
</organism>
<reference evidence="1 2" key="1">
    <citation type="submission" date="2024-08" db="EMBL/GenBank/DDBJ databases">
        <authorList>
            <person name="Cucini C."/>
            <person name="Frati F."/>
        </authorList>
    </citation>
    <scope>NUCLEOTIDE SEQUENCE [LARGE SCALE GENOMIC DNA]</scope>
</reference>
<dbReference type="Proteomes" id="UP001642540">
    <property type="component" value="Unassembled WGS sequence"/>
</dbReference>
<keyword evidence="2" id="KW-1185">Reference proteome</keyword>
<proteinExistence type="predicted"/>
<dbReference type="EMBL" id="CAXLJM020000036">
    <property type="protein sequence ID" value="CAL8106069.1"/>
    <property type="molecule type" value="Genomic_DNA"/>
</dbReference>